<evidence type="ECO:0000313" key="3">
    <source>
        <dbReference type="Proteomes" id="UP001059893"/>
    </source>
</evidence>
<reference evidence="2" key="1">
    <citation type="submission" date="2021-01" db="EMBL/GenBank/DDBJ databases">
        <title>Deciphering the adaptive evolutionary patterns associated with biogeogrpahic diversity in the finger millet blast pathogen Magnaporthe oryzae in Eastern Africa.</title>
        <authorList>
            <person name="Onyema G."/>
            <person name="Shittu T.A."/>
            <person name="Dodsworth S."/>
            <person name="Devilliers S."/>
            <person name="Muthumeenakshi S."/>
            <person name="Sreenivasaprasad S."/>
        </authorList>
    </citation>
    <scope>NUCLEOTIDE SEQUENCE</scope>
    <source>
        <strain evidence="2">D15/s37</strain>
    </source>
</reference>
<accession>A0ABQ8NHF5</accession>
<dbReference type="Proteomes" id="UP001059893">
    <property type="component" value="Unassembled WGS sequence"/>
</dbReference>
<evidence type="ECO:0000313" key="2">
    <source>
        <dbReference type="EMBL" id="KAI6297051.1"/>
    </source>
</evidence>
<gene>
    <name evidence="2" type="ORF">MCOR33_006507</name>
</gene>
<comment type="caution">
    <text evidence="2">The sequence shown here is derived from an EMBL/GenBank/DDBJ whole genome shotgun (WGS) entry which is preliminary data.</text>
</comment>
<keyword evidence="3" id="KW-1185">Reference proteome</keyword>
<dbReference type="EMBL" id="JABSND010000120">
    <property type="protein sequence ID" value="KAI6297051.1"/>
    <property type="molecule type" value="Genomic_DNA"/>
</dbReference>
<organism evidence="2 3">
    <name type="scientific">Pyricularia grisea</name>
    <name type="common">Crabgrass-specific blast fungus</name>
    <name type="synonym">Magnaporthe grisea</name>
    <dbReference type="NCBI Taxonomy" id="148305"/>
    <lineage>
        <taxon>Eukaryota</taxon>
        <taxon>Fungi</taxon>
        <taxon>Dikarya</taxon>
        <taxon>Ascomycota</taxon>
        <taxon>Pezizomycotina</taxon>
        <taxon>Sordariomycetes</taxon>
        <taxon>Sordariomycetidae</taxon>
        <taxon>Magnaporthales</taxon>
        <taxon>Pyriculariaceae</taxon>
        <taxon>Pyricularia</taxon>
    </lineage>
</organism>
<feature type="compositionally biased region" description="Basic and acidic residues" evidence="1">
    <location>
        <begin position="21"/>
        <end position="45"/>
    </location>
</feature>
<evidence type="ECO:0000256" key="1">
    <source>
        <dbReference type="SAM" id="MobiDB-lite"/>
    </source>
</evidence>
<feature type="compositionally biased region" description="Polar residues" evidence="1">
    <location>
        <begin position="77"/>
        <end position="88"/>
    </location>
</feature>
<feature type="region of interest" description="Disordered" evidence="1">
    <location>
        <begin position="1"/>
        <end position="99"/>
    </location>
</feature>
<protein>
    <submittedName>
        <fullName evidence="2">Uncharacterized protein</fullName>
    </submittedName>
</protein>
<proteinExistence type="predicted"/>
<name>A0ABQ8NHF5_PYRGI</name>
<feature type="compositionally biased region" description="Polar residues" evidence="1">
    <location>
        <begin position="46"/>
        <end position="60"/>
    </location>
</feature>
<sequence length="99" mass="10557">MVSQPKRPGGPPPTPQQSAQKKPELDGNERLEFDKPGGKAKEGRDNQSQIEEVASSTEQIRSSDQEGVRNPDASLESIGSNMDGNNSDGLDLPNPNDAS</sequence>